<organism evidence="1">
    <name type="scientific">Nonomuraea gerenzanensis</name>
    <dbReference type="NCBI Taxonomy" id="93944"/>
    <lineage>
        <taxon>Bacteria</taxon>
        <taxon>Bacillati</taxon>
        <taxon>Actinomycetota</taxon>
        <taxon>Actinomycetes</taxon>
        <taxon>Streptosporangiales</taxon>
        <taxon>Streptosporangiaceae</taxon>
        <taxon>Nonomuraea</taxon>
    </lineage>
</organism>
<dbReference type="EMBL" id="LT559118">
    <property type="protein sequence ID" value="SBP00082.1"/>
    <property type="molecule type" value="Genomic_DNA"/>
</dbReference>
<dbReference type="AlphaFoldDB" id="A0A1M4EMK9"/>
<gene>
    <name evidence="1" type="ORF">BN4615_P9598</name>
</gene>
<name>A0A1M4EMK9_9ACTN</name>
<sequence length="42" mass="5020">MLRYTEAGKAEETARGTYDHVYWGAWLDLTRQHEREKHRVAS</sequence>
<protein>
    <submittedName>
        <fullName evidence="1">Uncharacterized protein</fullName>
    </submittedName>
</protein>
<accession>A0A1M4EMK9</accession>
<reference evidence="1" key="1">
    <citation type="submission" date="2016-04" db="EMBL/GenBank/DDBJ databases">
        <authorList>
            <person name="Evans L.H."/>
            <person name="Alamgir A."/>
            <person name="Owens N."/>
            <person name="Weber N.D."/>
            <person name="Virtaneva K."/>
            <person name="Barbian K."/>
            <person name="Babar A."/>
            <person name="Rosenke K."/>
        </authorList>
    </citation>
    <scope>NUCLEOTIDE SEQUENCE</scope>
    <source>
        <strain evidence="1">Nono1</strain>
    </source>
</reference>
<evidence type="ECO:0000313" key="1">
    <source>
        <dbReference type="EMBL" id="SBP00082.1"/>
    </source>
</evidence>
<proteinExistence type="predicted"/>